<evidence type="ECO:0000256" key="2">
    <source>
        <dbReference type="ARBA" id="ARBA00001974"/>
    </source>
</evidence>
<evidence type="ECO:0000313" key="12">
    <source>
        <dbReference type="Proteomes" id="UP000179807"/>
    </source>
</evidence>
<feature type="domain" description="Flavodoxin-like" evidence="9">
    <location>
        <begin position="628"/>
        <end position="764"/>
    </location>
</feature>
<evidence type="ECO:0000256" key="8">
    <source>
        <dbReference type="ARBA" id="ARBA00023797"/>
    </source>
</evidence>
<feature type="domain" description="Flavodoxin-like" evidence="9">
    <location>
        <begin position="3"/>
        <end position="139"/>
    </location>
</feature>
<evidence type="ECO:0000259" key="10">
    <source>
        <dbReference type="PROSITE" id="PS51384"/>
    </source>
</evidence>
<dbReference type="PROSITE" id="PS50902">
    <property type="entry name" value="FLAVODOXIN_LIKE"/>
    <property type="match status" value="5"/>
</dbReference>
<dbReference type="Gene3D" id="3.40.50.80">
    <property type="entry name" value="Nucleotide-binding domain of ferredoxin-NADP reductase (FNR) module"/>
    <property type="match status" value="1"/>
</dbReference>
<feature type="domain" description="Flavodoxin-like" evidence="9">
    <location>
        <begin position="323"/>
        <end position="459"/>
    </location>
</feature>
<proteinExistence type="predicted"/>
<feature type="domain" description="Flavodoxin-like" evidence="9">
    <location>
        <begin position="477"/>
        <end position="613"/>
    </location>
</feature>
<name>A0A1J4KAB6_9EUKA</name>
<dbReference type="SUPFAM" id="SSF52218">
    <property type="entry name" value="Flavoproteins"/>
    <property type="match status" value="5"/>
</dbReference>
<dbReference type="Gene3D" id="1.20.990.10">
    <property type="entry name" value="NADPH-cytochrome p450 Reductase, Chain A, domain 3"/>
    <property type="match status" value="1"/>
</dbReference>
<dbReference type="InterPro" id="IPR008254">
    <property type="entry name" value="Flavodoxin/NO_synth"/>
</dbReference>
<dbReference type="Gene3D" id="3.40.50.360">
    <property type="match status" value="5"/>
</dbReference>
<dbReference type="EMBL" id="MLAK01000719">
    <property type="protein sequence ID" value="OHT06636.1"/>
    <property type="molecule type" value="Genomic_DNA"/>
</dbReference>
<comment type="caution">
    <text evidence="11">The sequence shown here is derived from an EMBL/GenBank/DDBJ whole genome shotgun (WGS) entry which is preliminary data.</text>
</comment>
<dbReference type="PRINTS" id="PR00371">
    <property type="entry name" value="FPNCR"/>
</dbReference>
<feature type="domain" description="Flavodoxin-like" evidence="9">
    <location>
        <begin position="165"/>
        <end position="309"/>
    </location>
</feature>
<dbReference type="Pfam" id="PF00175">
    <property type="entry name" value="NAD_binding_1"/>
    <property type="match status" value="1"/>
</dbReference>
<reference evidence="11" key="1">
    <citation type="submission" date="2016-10" db="EMBL/GenBank/DDBJ databases">
        <authorList>
            <person name="Benchimol M."/>
            <person name="Almeida L.G."/>
            <person name="Vasconcelos A.T."/>
            <person name="Perreira-Neves A."/>
            <person name="Rosa I.A."/>
            <person name="Tasca T."/>
            <person name="Bogo M.R."/>
            <person name="de Souza W."/>
        </authorList>
    </citation>
    <scope>NUCLEOTIDE SEQUENCE [LARGE SCALE GENOMIC DNA]</scope>
    <source>
        <strain evidence="11">K</strain>
    </source>
</reference>
<dbReference type="OrthoDB" id="1856718at2759"/>
<feature type="domain" description="FAD-binding FR-type" evidence="10">
    <location>
        <begin position="795"/>
        <end position="993"/>
    </location>
</feature>
<dbReference type="InterPro" id="IPR001094">
    <property type="entry name" value="Flavdoxin-like"/>
</dbReference>
<protein>
    <recommendedName>
        <fullName evidence="8">NADPH--hemoprotein reductase</fullName>
        <ecNumber evidence="8">1.6.2.4</ecNumber>
    </recommendedName>
</protein>
<dbReference type="InterPro" id="IPR003097">
    <property type="entry name" value="CysJ-like_FAD-binding"/>
</dbReference>
<keyword evidence="7" id="KW-0560">Oxidoreductase</keyword>
<dbReference type="RefSeq" id="XP_068359772.1">
    <property type="nucleotide sequence ID" value="XM_068504230.1"/>
</dbReference>
<dbReference type="InterPro" id="IPR017927">
    <property type="entry name" value="FAD-bd_FR_type"/>
</dbReference>
<organism evidence="11 12">
    <name type="scientific">Tritrichomonas foetus</name>
    <dbReference type="NCBI Taxonomy" id="1144522"/>
    <lineage>
        <taxon>Eukaryota</taxon>
        <taxon>Metamonada</taxon>
        <taxon>Parabasalia</taxon>
        <taxon>Tritrichomonadida</taxon>
        <taxon>Tritrichomonadidae</taxon>
        <taxon>Tritrichomonas</taxon>
    </lineage>
</organism>
<dbReference type="VEuPathDB" id="TrichDB:TRFO_25242"/>
<dbReference type="SUPFAM" id="SSF63380">
    <property type="entry name" value="Riboflavin synthase domain-like"/>
    <property type="match status" value="1"/>
</dbReference>
<dbReference type="InterPro" id="IPR039261">
    <property type="entry name" value="FNR_nucleotide-bd"/>
</dbReference>
<evidence type="ECO:0000256" key="3">
    <source>
        <dbReference type="ARBA" id="ARBA00022630"/>
    </source>
</evidence>
<dbReference type="GeneID" id="94838934"/>
<evidence type="ECO:0000256" key="4">
    <source>
        <dbReference type="ARBA" id="ARBA00022643"/>
    </source>
</evidence>
<sequence length="1145" mass="125771">MKPLVAYGSTMHGSEKIAKYIAEKFGVKAYELNSVTLQTLAEAKLAIFVIATFGNGQAPQNAQSFLDQLNGSSIDLSNLQFAELALGSNHYQFFCRAGEELNRMLKEKGAKEIIPYVRSDKCDPDYGESTITNFKKDALNLANPKKANSQKENSQKANSNSNCKPLVAYASTMGGAARIAKRIAKKIGGAEAQELNHLSVDQLKHAGYAIFIVSTFGNGEYPDNGNEFAEKLRSAEVDLSKLEFALLGLGSKKYPNFCKAADDFNQILKHHKAIPIFDFPKSDKVSADQGASVIEKFENDAIQHKPKFSCTSSTASSSDEIIPLVAYGSTMGGSKKIAKRIAERFGTEAHELNSLTLQNLHDAKYAIFAVSTFGNGNYPENCGTFIEHLRGASIDLHNLKYALIGLGSTKYEQFCKAANEFNAILSYQHATPIIPYVQSDKLSSDQGASVIEKFVDDVYKFRPTSSKVIQIDPSEAPIIAYGSTMHGSEKIAKGIAEKFGLEAVELNDISMDRLAGTKTAILVVGTIGNGHYPKNCQSFADSLSASRIDLSNLTFALLGLGSTYYEQFCKAAFNINRLLTEKGAKPVFPFLKSDKASTDQGKGAIADFESRVMALKPDPSSSQNPIKPLVAYGSSRHNAERVAKEIAEKFGIEAVELNSIKPKDLEQVNHAVFVISTTGNGQYPMNCRSFCKNLNTSSVDLRGLQYAELALGSTYYEYYCKAGDELNKMLSAKGAKTFIPYVKSNKADQDQGTGAIEEFKKSLIAAVGQLAPKPYTKLELKTIQETINDSSLVSQGFTIVDITSKTLLSSPKYIPALHKYTIKLPSSIKYGAGDHAMIMPENDPSVVSSVLSALNLKPETTFEIVSGGSTYSLPKKLTVKQLFTKYIDLNAKPPRKLLDSFNASTVVQPVTVADLILSQSSQAPKLEDIIAFSPFIEPRTYSISSARQNELDLIIGDVYFNNGGTQGLCTRYMADPQTKKVQIQVMKGLFTYPEDPKTSIVIFALGTGISPVFSLVEHRAKNLDLKTAGKCFVFFGTRYNDSSLKAIEELRKYEKTGAITKLHIAVSREQNKQHIQDLLKDQAVADDVWEVWKDQNTQAFYCGPPNSAIDDIREQLTKYALNRANMTRTEAVWHCSHHKWCIEQF</sequence>
<dbReference type="PROSITE" id="PS51384">
    <property type="entry name" value="FAD_FR"/>
    <property type="match status" value="1"/>
</dbReference>
<keyword evidence="5" id="KW-0274">FAD</keyword>
<accession>A0A1J4KAB6</accession>
<dbReference type="GO" id="GO:0010181">
    <property type="term" value="F:FMN binding"/>
    <property type="evidence" value="ECO:0007669"/>
    <property type="project" value="InterPro"/>
</dbReference>
<dbReference type="Pfam" id="PF00667">
    <property type="entry name" value="FAD_binding_1"/>
    <property type="match status" value="1"/>
</dbReference>
<evidence type="ECO:0000256" key="6">
    <source>
        <dbReference type="ARBA" id="ARBA00022857"/>
    </source>
</evidence>
<dbReference type="Gene3D" id="2.40.30.10">
    <property type="entry name" value="Translation factors"/>
    <property type="match status" value="1"/>
</dbReference>
<dbReference type="PANTHER" id="PTHR19384:SF17">
    <property type="entry name" value="NADPH--CYTOCHROME P450 REDUCTASE"/>
    <property type="match status" value="1"/>
</dbReference>
<keyword evidence="6" id="KW-0521">NADP</keyword>
<comment type="cofactor">
    <cofactor evidence="2">
        <name>FAD</name>
        <dbReference type="ChEBI" id="CHEBI:57692"/>
    </cofactor>
</comment>
<evidence type="ECO:0000313" key="11">
    <source>
        <dbReference type="EMBL" id="OHT06636.1"/>
    </source>
</evidence>
<dbReference type="SUPFAM" id="SSF52343">
    <property type="entry name" value="Ferredoxin reductase-like, C-terminal NADP-linked domain"/>
    <property type="match status" value="1"/>
</dbReference>
<dbReference type="Pfam" id="PF00258">
    <property type="entry name" value="Flavodoxin_1"/>
    <property type="match status" value="5"/>
</dbReference>
<evidence type="ECO:0000259" key="9">
    <source>
        <dbReference type="PROSITE" id="PS50902"/>
    </source>
</evidence>
<dbReference type="AlphaFoldDB" id="A0A1J4KAB6"/>
<dbReference type="Proteomes" id="UP000179807">
    <property type="component" value="Unassembled WGS sequence"/>
</dbReference>
<comment type="cofactor">
    <cofactor evidence="1">
        <name>FMN</name>
        <dbReference type="ChEBI" id="CHEBI:58210"/>
    </cofactor>
</comment>
<dbReference type="InterPro" id="IPR023173">
    <property type="entry name" value="NADPH_Cyt_P450_Rdtase_alpha"/>
</dbReference>
<evidence type="ECO:0000256" key="1">
    <source>
        <dbReference type="ARBA" id="ARBA00001917"/>
    </source>
</evidence>
<dbReference type="EC" id="1.6.2.4" evidence="8"/>
<dbReference type="GO" id="GO:0005829">
    <property type="term" value="C:cytosol"/>
    <property type="evidence" value="ECO:0007669"/>
    <property type="project" value="TreeGrafter"/>
</dbReference>
<keyword evidence="12" id="KW-1185">Reference proteome</keyword>
<dbReference type="InterPro" id="IPR017938">
    <property type="entry name" value="Riboflavin_synthase-like_b-brl"/>
</dbReference>
<dbReference type="GO" id="GO:0050660">
    <property type="term" value="F:flavin adenine dinucleotide binding"/>
    <property type="evidence" value="ECO:0007669"/>
    <property type="project" value="TreeGrafter"/>
</dbReference>
<keyword evidence="4" id="KW-0288">FMN</keyword>
<dbReference type="PANTHER" id="PTHR19384">
    <property type="entry name" value="NITRIC OXIDE SYNTHASE-RELATED"/>
    <property type="match status" value="1"/>
</dbReference>
<gene>
    <name evidence="11" type="ORF">TRFO_25242</name>
</gene>
<evidence type="ECO:0000256" key="7">
    <source>
        <dbReference type="ARBA" id="ARBA00023002"/>
    </source>
</evidence>
<evidence type="ECO:0000256" key="5">
    <source>
        <dbReference type="ARBA" id="ARBA00022827"/>
    </source>
</evidence>
<keyword evidence="3" id="KW-0285">Flavoprotein</keyword>
<dbReference type="PRINTS" id="PR00369">
    <property type="entry name" value="FLAVODOXIN"/>
</dbReference>
<dbReference type="GO" id="GO:0004783">
    <property type="term" value="F:sulfite reductase (NADPH) activity"/>
    <property type="evidence" value="ECO:0007669"/>
    <property type="project" value="TreeGrafter"/>
</dbReference>
<dbReference type="InterPro" id="IPR029039">
    <property type="entry name" value="Flavoprotein-like_sf"/>
</dbReference>
<dbReference type="InterPro" id="IPR001709">
    <property type="entry name" value="Flavoprot_Pyr_Nucl_cyt_Rdtase"/>
</dbReference>
<dbReference type="InterPro" id="IPR001433">
    <property type="entry name" value="OxRdtase_FAD/NAD-bd"/>
</dbReference>